<keyword evidence="2" id="KW-1185">Reference proteome</keyword>
<keyword evidence="1" id="KW-0614">Plasmid</keyword>
<accession>A0A7L5BS45</accession>
<proteinExistence type="predicted"/>
<geneLocation type="plasmid" evidence="1 2">
    <name>p8</name>
</geneLocation>
<dbReference type="EMBL" id="CP048640">
    <property type="protein sequence ID" value="QIB41654.1"/>
    <property type="molecule type" value="Genomic_DNA"/>
</dbReference>
<dbReference type="RefSeq" id="WP_137039995.1">
    <property type="nucleotide sequence ID" value="NZ_CP048640.1"/>
</dbReference>
<evidence type="ECO:0000313" key="2">
    <source>
        <dbReference type="Proteomes" id="UP000464865"/>
    </source>
</evidence>
<sequence>MNEVLKVAREYTLKELIARHYGCLQLGGEIASRWKIVAQDGTILTPEDHEELDRALRAESDARQDLIDYEPKDEAELFERGFYISALLIAQPTLEIEQLAKQRT</sequence>
<reference evidence="1 2" key="1">
    <citation type="submission" date="2020-02" db="EMBL/GenBank/DDBJ databases">
        <title>Plant-Promoting Endophytic Bacterium Rhizobium oryzihabitans sp. nov., Isolated from the Root of Rice.</title>
        <authorList>
            <person name="zhao J."/>
            <person name="Zhang G."/>
        </authorList>
    </citation>
    <scope>NUCLEOTIDE SEQUENCE [LARGE SCALE GENOMIC DNA]</scope>
    <source>
        <strain evidence="1 2">M15</strain>
        <plasmid evidence="1 2">p8</plasmid>
    </source>
</reference>
<dbReference type="KEGG" id="roy:G3A56_28205"/>
<evidence type="ECO:0000313" key="1">
    <source>
        <dbReference type="EMBL" id="QIB41654.1"/>
    </source>
</evidence>
<organism evidence="1 2">
    <name type="scientific">Rhizobium oryzihabitans</name>
    <dbReference type="NCBI Taxonomy" id="2267833"/>
    <lineage>
        <taxon>Bacteria</taxon>
        <taxon>Pseudomonadati</taxon>
        <taxon>Pseudomonadota</taxon>
        <taxon>Alphaproteobacteria</taxon>
        <taxon>Hyphomicrobiales</taxon>
        <taxon>Rhizobiaceae</taxon>
        <taxon>Rhizobium/Agrobacterium group</taxon>
        <taxon>Rhizobium</taxon>
    </lineage>
</organism>
<dbReference type="AlphaFoldDB" id="A0A7L5BS45"/>
<dbReference type="Proteomes" id="UP000464865">
    <property type="component" value="Plasmid p8"/>
</dbReference>
<gene>
    <name evidence="1" type="ORF">G3A56_28205</name>
</gene>
<name>A0A7L5BS45_9HYPH</name>
<protein>
    <submittedName>
        <fullName evidence="1">Uncharacterized protein</fullName>
    </submittedName>
</protein>